<reference evidence="1 2" key="1">
    <citation type="submission" date="2019-10" db="EMBL/GenBank/DDBJ databases">
        <authorList>
            <person name="Lin L.C."/>
        </authorList>
    </citation>
    <scope>NUCLEOTIDE SEQUENCE [LARGE SCALE GENOMIC DNA]</scope>
</reference>
<evidence type="ECO:0000313" key="1">
    <source>
        <dbReference type="EMBL" id="QFR59792.1"/>
    </source>
</evidence>
<dbReference type="Proteomes" id="UP000325783">
    <property type="component" value="Segment"/>
</dbReference>
<organism evidence="1 2">
    <name type="scientific">Vibrio phage phi50-12</name>
    <dbReference type="NCBI Taxonomy" id="2654972"/>
    <lineage>
        <taxon>Viruses</taxon>
        <taxon>Duplodnaviria</taxon>
        <taxon>Heunggongvirae</taxon>
        <taxon>Uroviricota</taxon>
        <taxon>Caudoviricetes</taxon>
        <taxon>Schitoviridae</taxon>
        <taxon>Penintadodekavirus</taxon>
        <taxon>Penintadodekavirus 5012</taxon>
    </lineage>
</organism>
<evidence type="ECO:0000313" key="2">
    <source>
        <dbReference type="Proteomes" id="UP000325783"/>
    </source>
</evidence>
<gene>
    <name evidence="1" type="ORF">VOWphi5012_008</name>
</gene>
<sequence length="82" mass="9302">MINADYVFHGTKINVNVRVGAMSYMHNPKKKWVFNVSLISDSEIIPISKVYSVDYIEGADPIKQAYIEVKNSGDFTNITEFV</sequence>
<dbReference type="EMBL" id="MN584918">
    <property type="protein sequence ID" value="QFR59792.1"/>
    <property type="molecule type" value="Genomic_DNA"/>
</dbReference>
<keyword evidence="2" id="KW-1185">Reference proteome</keyword>
<proteinExistence type="predicted"/>
<protein>
    <submittedName>
        <fullName evidence="1">Uncharacterized protein</fullName>
    </submittedName>
</protein>
<name>A0A5P8PR89_9CAUD</name>
<accession>A0A5P8PR89</accession>